<evidence type="ECO:0000313" key="1">
    <source>
        <dbReference type="EMBL" id="CAB5497618.1"/>
    </source>
</evidence>
<dbReference type="EMBL" id="CAESAQ020000043">
    <property type="protein sequence ID" value="CAB5497618.1"/>
    <property type="molecule type" value="Genomic_DNA"/>
</dbReference>
<gene>
    <name evidence="1" type="ORF">THERMOS_697</name>
</gene>
<reference evidence="1 2" key="1">
    <citation type="submission" date="2020-05" db="EMBL/GenBank/DDBJ databases">
        <authorList>
            <person name="Petersen J."/>
            <person name="Sayavedra L."/>
        </authorList>
    </citation>
    <scope>NUCLEOTIDE SEQUENCE [LARGE SCALE GENOMIC DNA]</scope>
    <source>
        <strain evidence="1">B thermophilus SOXS</strain>
    </source>
</reference>
<accession>A0A8H8XCP0</accession>
<sequence>MTELNQITLTFIQQTLSRFICGFYARFQAEFKIEKYFIFLARSSL</sequence>
<organism evidence="1 2">
    <name type="scientific">Bathymodiolus thermophilus thioautotrophic gill symbiont</name>
    <dbReference type="NCBI Taxonomy" id="2360"/>
    <lineage>
        <taxon>Bacteria</taxon>
        <taxon>Pseudomonadati</taxon>
        <taxon>Pseudomonadota</taxon>
        <taxon>Gammaproteobacteria</taxon>
        <taxon>sulfur-oxidizing symbionts</taxon>
    </lineage>
</organism>
<evidence type="ECO:0000313" key="2">
    <source>
        <dbReference type="Proteomes" id="UP000643672"/>
    </source>
</evidence>
<comment type="caution">
    <text evidence="1">The sequence shown here is derived from an EMBL/GenBank/DDBJ whole genome shotgun (WGS) entry which is preliminary data.</text>
</comment>
<proteinExistence type="predicted"/>
<protein>
    <submittedName>
        <fullName evidence="1">Uncharacterized protein</fullName>
    </submittedName>
</protein>
<dbReference type="Proteomes" id="UP000643672">
    <property type="component" value="Unassembled WGS sequence"/>
</dbReference>
<name>A0A8H8XCP0_9GAMM</name>
<keyword evidence="2" id="KW-1185">Reference proteome</keyword>
<dbReference type="AlphaFoldDB" id="A0A8H8XCP0"/>